<reference evidence="1" key="1">
    <citation type="submission" date="2018-02" db="EMBL/GenBank/DDBJ databases">
        <title>Rhizophora mucronata_Transcriptome.</title>
        <authorList>
            <person name="Meera S.P."/>
            <person name="Sreeshan A."/>
            <person name="Augustine A."/>
        </authorList>
    </citation>
    <scope>NUCLEOTIDE SEQUENCE</scope>
    <source>
        <tissue evidence="1">Leaf</tissue>
    </source>
</reference>
<sequence>MAKLSDYGLSIISEDTENCGVNLLTSFTSFCKQE</sequence>
<proteinExistence type="predicted"/>
<evidence type="ECO:0000313" key="1">
    <source>
        <dbReference type="EMBL" id="MBX14511.1"/>
    </source>
</evidence>
<accession>A0A2P2L971</accession>
<dbReference type="AlphaFoldDB" id="A0A2P2L971"/>
<name>A0A2P2L971_RHIMU</name>
<dbReference type="EMBL" id="GGEC01034027">
    <property type="protein sequence ID" value="MBX14511.1"/>
    <property type="molecule type" value="Transcribed_RNA"/>
</dbReference>
<protein>
    <submittedName>
        <fullName evidence="1">Uncharacterized protein MANES_14G053100</fullName>
    </submittedName>
</protein>
<organism evidence="1">
    <name type="scientific">Rhizophora mucronata</name>
    <name type="common">Asiatic mangrove</name>
    <dbReference type="NCBI Taxonomy" id="61149"/>
    <lineage>
        <taxon>Eukaryota</taxon>
        <taxon>Viridiplantae</taxon>
        <taxon>Streptophyta</taxon>
        <taxon>Embryophyta</taxon>
        <taxon>Tracheophyta</taxon>
        <taxon>Spermatophyta</taxon>
        <taxon>Magnoliopsida</taxon>
        <taxon>eudicotyledons</taxon>
        <taxon>Gunneridae</taxon>
        <taxon>Pentapetalae</taxon>
        <taxon>rosids</taxon>
        <taxon>fabids</taxon>
        <taxon>Malpighiales</taxon>
        <taxon>Rhizophoraceae</taxon>
        <taxon>Rhizophora</taxon>
    </lineage>
</organism>